<reference evidence="2" key="1">
    <citation type="journal article" date="2023" name="Mol. Phylogenet. Evol.">
        <title>Genome-scale phylogeny and comparative genomics of the fungal order Sordariales.</title>
        <authorList>
            <person name="Hensen N."/>
            <person name="Bonometti L."/>
            <person name="Westerberg I."/>
            <person name="Brannstrom I.O."/>
            <person name="Guillou S."/>
            <person name="Cros-Aarteil S."/>
            <person name="Calhoun S."/>
            <person name="Haridas S."/>
            <person name="Kuo A."/>
            <person name="Mondo S."/>
            <person name="Pangilinan J."/>
            <person name="Riley R."/>
            <person name="LaButti K."/>
            <person name="Andreopoulos B."/>
            <person name="Lipzen A."/>
            <person name="Chen C."/>
            <person name="Yan M."/>
            <person name="Daum C."/>
            <person name="Ng V."/>
            <person name="Clum A."/>
            <person name="Steindorff A."/>
            <person name="Ohm R.A."/>
            <person name="Martin F."/>
            <person name="Silar P."/>
            <person name="Natvig D.O."/>
            <person name="Lalanne C."/>
            <person name="Gautier V."/>
            <person name="Ament-Velasquez S.L."/>
            <person name="Kruys A."/>
            <person name="Hutchinson M.I."/>
            <person name="Powell A.J."/>
            <person name="Barry K."/>
            <person name="Miller A.N."/>
            <person name="Grigoriev I.V."/>
            <person name="Debuchy R."/>
            <person name="Gladieux P."/>
            <person name="Hiltunen Thoren M."/>
            <person name="Johannesson H."/>
        </authorList>
    </citation>
    <scope>NUCLEOTIDE SEQUENCE</scope>
    <source>
        <strain evidence="2">CBS 232.78</strain>
    </source>
</reference>
<dbReference type="GO" id="GO:0005524">
    <property type="term" value="F:ATP binding"/>
    <property type="evidence" value="ECO:0007669"/>
    <property type="project" value="InterPro"/>
</dbReference>
<sequence>MEICEKGEIFVEKDDDFVFDHTKIILRGADGEFFYAKSDQRIFRSPKIDINGLDTIRIPADRVWPLADPEFTRAPDPLPSTCYLKRPSLLYYENTPDKPDYDRHILTEVGACEILRVHPHPNIAQYLGCIVKDGRIRGLGFAKYSITLSQMLKDGTPFNRSRCLRGIEAGVSHMHSLGLIHNDLNPSNIMMDGDDPVIIDFDSCKQEGDELGSKAGTYGWTLNGADYARPENDLYSLSKIRADVMKDNIEC</sequence>
<dbReference type="AlphaFoldDB" id="A0AAE0KJ70"/>
<dbReference type="Pfam" id="PF00069">
    <property type="entry name" value="Pkinase"/>
    <property type="match status" value="1"/>
</dbReference>
<keyword evidence="2" id="KW-0808">Transferase</keyword>
<reference evidence="2" key="2">
    <citation type="submission" date="2023-06" db="EMBL/GenBank/DDBJ databases">
        <authorList>
            <consortium name="Lawrence Berkeley National Laboratory"/>
            <person name="Haridas S."/>
            <person name="Hensen N."/>
            <person name="Bonometti L."/>
            <person name="Westerberg I."/>
            <person name="Brannstrom I.O."/>
            <person name="Guillou S."/>
            <person name="Cros-Aarteil S."/>
            <person name="Calhoun S."/>
            <person name="Kuo A."/>
            <person name="Mondo S."/>
            <person name="Pangilinan J."/>
            <person name="Riley R."/>
            <person name="LaButti K."/>
            <person name="Andreopoulos B."/>
            <person name="Lipzen A."/>
            <person name="Chen C."/>
            <person name="Yanf M."/>
            <person name="Daum C."/>
            <person name="Ng V."/>
            <person name="Clum A."/>
            <person name="Steindorff A."/>
            <person name="Ohm R."/>
            <person name="Martin F."/>
            <person name="Silar P."/>
            <person name="Natvig D."/>
            <person name="Lalanne C."/>
            <person name="Gautier V."/>
            <person name="Ament-velasquez S.L."/>
            <person name="Kruys A."/>
            <person name="Hutchinson M.I."/>
            <person name="Powell A.J."/>
            <person name="Barry K."/>
            <person name="Miller A.N."/>
            <person name="Grigoriev I.V."/>
            <person name="Debuchy R."/>
            <person name="Gladieux P."/>
            <person name="Thoren M.H."/>
            <person name="Johannesson H."/>
        </authorList>
    </citation>
    <scope>NUCLEOTIDE SEQUENCE</scope>
    <source>
        <strain evidence="2">CBS 232.78</strain>
    </source>
</reference>
<organism evidence="2 3">
    <name type="scientific">Podospora didyma</name>
    <dbReference type="NCBI Taxonomy" id="330526"/>
    <lineage>
        <taxon>Eukaryota</taxon>
        <taxon>Fungi</taxon>
        <taxon>Dikarya</taxon>
        <taxon>Ascomycota</taxon>
        <taxon>Pezizomycotina</taxon>
        <taxon>Sordariomycetes</taxon>
        <taxon>Sordariomycetidae</taxon>
        <taxon>Sordariales</taxon>
        <taxon>Podosporaceae</taxon>
        <taxon>Podospora</taxon>
    </lineage>
</organism>
<protein>
    <submittedName>
        <fullName evidence="2">Kinase-like domain-containing protein</fullName>
    </submittedName>
</protein>
<proteinExistence type="predicted"/>
<dbReference type="InterPro" id="IPR011009">
    <property type="entry name" value="Kinase-like_dom_sf"/>
</dbReference>
<keyword evidence="3" id="KW-1185">Reference proteome</keyword>
<evidence type="ECO:0000259" key="1">
    <source>
        <dbReference type="PROSITE" id="PS50011"/>
    </source>
</evidence>
<evidence type="ECO:0000313" key="2">
    <source>
        <dbReference type="EMBL" id="KAK3377679.1"/>
    </source>
</evidence>
<gene>
    <name evidence="2" type="ORF">B0H63DRAFT_477697</name>
</gene>
<dbReference type="GO" id="GO:0004672">
    <property type="term" value="F:protein kinase activity"/>
    <property type="evidence" value="ECO:0007669"/>
    <property type="project" value="InterPro"/>
</dbReference>
<name>A0AAE0KJ70_9PEZI</name>
<evidence type="ECO:0000313" key="3">
    <source>
        <dbReference type="Proteomes" id="UP001285441"/>
    </source>
</evidence>
<dbReference type="InterPro" id="IPR000719">
    <property type="entry name" value="Prot_kinase_dom"/>
</dbReference>
<comment type="caution">
    <text evidence="2">The sequence shown here is derived from an EMBL/GenBank/DDBJ whole genome shotgun (WGS) entry which is preliminary data.</text>
</comment>
<accession>A0AAE0KJ70</accession>
<keyword evidence="2" id="KW-0418">Kinase</keyword>
<feature type="domain" description="Protein kinase" evidence="1">
    <location>
        <begin position="19"/>
        <end position="251"/>
    </location>
</feature>
<dbReference type="Gene3D" id="1.10.510.10">
    <property type="entry name" value="Transferase(Phosphotransferase) domain 1"/>
    <property type="match status" value="1"/>
</dbReference>
<dbReference type="EMBL" id="JAULSW010000006">
    <property type="protein sequence ID" value="KAK3377679.1"/>
    <property type="molecule type" value="Genomic_DNA"/>
</dbReference>
<dbReference type="PROSITE" id="PS50011">
    <property type="entry name" value="PROTEIN_KINASE_DOM"/>
    <property type="match status" value="1"/>
</dbReference>
<dbReference type="Proteomes" id="UP001285441">
    <property type="component" value="Unassembled WGS sequence"/>
</dbReference>
<dbReference type="SUPFAM" id="SSF56112">
    <property type="entry name" value="Protein kinase-like (PK-like)"/>
    <property type="match status" value="1"/>
</dbReference>